<evidence type="ECO:0000256" key="5">
    <source>
        <dbReference type="ARBA" id="ARBA00022741"/>
    </source>
</evidence>
<dbReference type="AlphaFoldDB" id="A0A178MIT8"/>
<dbReference type="Pfam" id="PF00005">
    <property type="entry name" value="ABC_tran"/>
    <property type="match status" value="1"/>
</dbReference>
<evidence type="ECO:0000256" key="4">
    <source>
        <dbReference type="ARBA" id="ARBA00022519"/>
    </source>
</evidence>
<dbReference type="GO" id="GO:0016020">
    <property type="term" value="C:membrane"/>
    <property type="evidence" value="ECO:0007669"/>
    <property type="project" value="InterPro"/>
</dbReference>
<dbReference type="PANTHER" id="PTHR43514:SF4">
    <property type="entry name" value="ABC TRANSPORTER I FAMILY MEMBER 10"/>
    <property type="match status" value="1"/>
</dbReference>
<dbReference type="InterPro" id="IPR050334">
    <property type="entry name" value="Molybdenum_import_ModC"/>
</dbReference>
<keyword evidence="13" id="KW-1185">Reference proteome</keyword>
<keyword evidence="6 12" id="KW-0067">ATP-binding</keyword>
<evidence type="ECO:0000313" key="12">
    <source>
        <dbReference type="EMBL" id="OAN48038.1"/>
    </source>
</evidence>
<evidence type="ECO:0000256" key="7">
    <source>
        <dbReference type="ARBA" id="ARBA00022967"/>
    </source>
</evidence>
<keyword evidence="3 9" id="KW-0500">Molybdenum</keyword>
<dbReference type="SUPFAM" id="SSF50331">
    <property type="entry name" value="MOP-like"/>
    <property type="match status" value="1"/>
</dbReference>
<organism evidence="12 13">
    <name type="scientific">Paramagnetospirillum marisnigri</name>
    <dbReference type="NCBI Taxonomy" id="1285242"/>
    <lineage>
        <taxon>Bacteria</taxon>
        <taxon>Pseudomonadati</taxon>
        <taxon>Pseudomonadota</taxon>
        <taxon>Alphaproteobacteria</taxon>
        <taxon>Rhodospirillales</taxon>
        <taxon>Magnetospirillaceae</taxon>
        <taxon>Paramagnetospirillum</taxon>
    </lineage>
</organism>
<dbReference type="InterPro" id="IPR008995">
    <property type="entry name" value="Mo/tungstate-bd_C_term_dom"/>
</dbReference>
<comment type="caution">
    <text evidence="12">The sequence shown here is derived from an EMBL/GenBank/DDBJ whole genome shotgun (WGS) entry which is preliminary data.</text>
</comment>
<proteinExistence type="predicted"/>
<dbReference type="EMBL" id="LWQT01000077">
    <property type="protein sequence ID" value="OAN48038.1"/>
    <property type="molecule type" value="Genomic_DNA"/>
</dbReference>
<evidence type="ECO:0000256" key="2">
    <source>
        <dbReference type="ARBA" id="ARBA00022475"/>
    </source>
</evidence>
<dbReference type="PROSITE" id="PS50893">
    <property type="entry name" value="ABC_TRANSPORTER_2"/>
    <property type="match status" value="1"/>
</dbReference>
<evidence type="ECO:0000313" key="13">
    <source>
        <dbReference type="Proteomes" id="UP000078428"/>
    </source>
</evidence>
<dbReference type="InterPro" id="IPR003593">
    <property type="entry name" value="AAA+_ATPase"/>
</dbReference>
<dbReference type="NCBIfam" id="TIGR02142">
    <property type="entry name" value="modC_ABC"/>
    <property type="match status" value="1"/>
</dbReference>
<sequence>MLELSVRRRQGDFQMDVKLAAGPGVTALYGRSGSGKTSVINMVAGLARPDSGRISVDGRVLFDSESGIDLAPEQRRLGYVFQDHRLFPHLSVRGNLEFGRNRVPVAERTVDFHQVVEVLGVGHLLDRRPSLLSGGEKQRVAIGRALLASPRILLMDEPLASLDSARKAELLPFISALAGEFAIPILYVSHAMDEVLRLADTLVLMDQGRVAAAGPLEQLMSDPGLRPLTGRYEAGAVVSAVVAGHDTAYGVSRLTFPGGTLLVSQTDQPVGAKVRVRIHARDVAISIEPPERISVRNVLPAMVTSVTPAGSFLVDVVLSVGGTPLWVQITALAQAQLSLKSGMRVHALIKALTMARGDVAGVRR</sequence>
<name>A0A178MIT8_9PROT</name>
<dbReference type="OrthoDB" id="9802264at2"/>
<feature type="domain" description="Mop" evidence="11">
    <location>
        <begin position="292"/>
        <end position="358"/>
    </location>
</feature>
<evidence type="ECO:0000256" key="8">
    <source>
        <dbReference type="ARBA" id="ARBA00023136"/>
    </source>
</evidence>
<keyword evidence="2" id="KW-1003">Cell membrane</keyword>
<keyword evidence="4" id="KW-0997">Cell inner membrane</keyword>
<dbReference type="PANTHER" id="PTHR43514">
    <property type="entry name" value="ABC TRANSPORTER I FAMILY MEMBER 10"/>
    <property type="match status" value="1"/>
</dbReference>
<dbReference type="SUPFAM" id="SSF52540">
    <property type="entry name" value="P-loop containing nucleoside triphosphate hydrolases"/>
    <property type="match status" value="1"/>
</dbReference>
<dbReference type="InterPro" id="IPR017871">
    <property type="entry name" value="ABC_transporter-like_CS"/>
</dbReference>
<dbReference type="Gene3D" id="3.40.50.300">
    <property type="entry name" value="P-loop containing nucleotide triphosphate hydrolases"/>
    <property type="match status" value="1"/>
</dbReference>
<evidence type="ECO:0000256" key="9">
    <source>
        <dbReference type="PROSITE-ProRule" id="PRU01213"/>
    </source>
</evidence>
<dbReference type="Proteomes" id="UP000078428">
    <property type="component" value="Unassembled WGS sequence"/>
</dbReference>
<keyword evidence="7" id="KW-1278">Translocase</keyword>
<evidence type="ECO:0000256" key="3">
    <source>
        <dbReference type="ARBA" id="ARBA00022505"/>
    </source>
</evidence>
<evidence type="ECO:0000256" key="6">
    <source>
        <dbReference type="ARBA" id="ARBA00022840"/>
    </source>
</evidence>
<dbReference type="InterPro" id="IPR027417">
    <property type="entry name" value="P-loop_NTPase"/>
</dbReference>
<reference evidence="12 13" key="1">
    <citation type="submission" date="2016-04" db="EMBL/GenBank/DDBJ databases">
        <title>Draft genome sequence of freshwater magnetotactic bacteria Magnetospirillum marisnigri SP-1 and Magnetospirillum moscoviense BB-1.</title>
        <authorList>
            <person name="Koziaeva V."/>
            <person name="Dziuba M.V."/>
            <person name="Ivanov T.M."/>
            <person name="Kuznetsov B."/>
            <person name="Grouzdev D.S."/>
        </authorList>
    </citation>
    <scope>NUCLEOTIDE SEQUENCE [LARGE SCALE GENOMIC DNA]</scope>
    <source>
        <strain evidence="12 13">SP-1</strain>
    </source>
</reference>
<keyword evidence="8" id="KW-0472">Membrane</keyword>
<dbReference type="PROSITE" id="PS51866">
    <property type="entry name" value="MOP"/>
    <property type="match status" value="1"/>
</dbReference>
<dbReference type="Gene3D" id="2.40.50.100">
    <property type="match status" value="1"/>
</dbReference>
<evidence type="ECO:0000259" key="10">
    <source>
        <dbReference type="PROSITE" id="PS50893"/>
    </source>
</evidence>
<evidence type="ECO:0000256" key="1">
    <source>
        <dbReference type="ARBA" id="ARBA00022448"/>
    </source>
</evidence>
<dbReference type="GO" id="GO:0016887">
    <property type="term" value="F:ATP hydrolysis activity"/>
    <property type="evidence" value="ECO:0007669"/>
    <property type="project" value="InterPro"/>
</dbReference>
<protein>
    <submittedName>
        <fullName evidence="12">Molybdenum ABC transporter ATP-binding protein</fullName>
    </submittedName>
</protein>
<dbReference type="GO" id="GO:0005524">
    <property type="term" value="F:ATP binding"/>
    <property type="evidence" value="ECO:0007669"/>
    <property type="project" value="UniProtKB-KW"/>
</dbReference>
<dbReference type="GO" id="GO:0140359">
    <property type="term" value="F:ABC-type transporter activity"/>
    <property type="evidence" value="ECO:0007669"/>
    <property type="project" value="InterPro"/>
</dbReference>
<feature type="domain" description="ABC transporter" evidence="10">
    <location>
        <begin position="1"/>
        <end position="232"/>
    </location>
</feature>
<dbReference type="GO" id="GO:0015098">
    <property type="term" value="F:molybdate ion transmembrane transporter activity"/>
    <property type="evidence" value="ECO:0007669"/>
    <property type="project" value="InterPro"/>
</dbReference>
<accession>A0A178MIT8</accession>
<dbReference type="SMART" id="SM00382">
    <property type="entry name" value="AAA"/>
    <property type="match status" value="1"/>
</dbReference>
<dbReference type="Pfam" id="PF03459">
    <property type="entry name" value="TOBE"/>
    <property type="match status" value="1"/>
</dbReference>
<dbReference type="PROSITE" id="PS00211">
    <property type="entry name" value="ABC_TRANSPORTER_1"/>
    <property type="match status" value="1"/>
</dbReference>
<dbReference type="RefSeq" id="WP_068494192.1">
    <property type="nucleotide sequence ID" value="NZ_LWQT01000077.1"/>
</dbReference>
<dbReference type="InterPro" id="IPR005116">
    <property type="entry name" value="Transp-assoc_OB_typ1"/>
</dbReference>
<dbReference type="InterPro" id="IPR004606">
    <property type="entry name" value="Mop_domain"/>
</dbReference>
<keyword evidence="5" id="KW-0547">Nucleotide-binding</keyword>
<dbReference type="InterPro" id="IPR011868">
    <property type="entry name" value="ModC_ABC_ATP-bd"/>
</dbReference>
<evidence type="ECO:0000259" key="11">
    <source>
        <dbReference type="PROSITE" id="PS51866"/>
    </source>
</evidence>
<gene>
    <name evidence="12" type="ORF">A6A04_04575</name>
</gene>
<dbReference type="InterPro" id="IPR003439">
    <property type="entry name" value="ABC_transporter-like_ATP-bd"/>
</dbReference>
<keyword evidence="1" id="KW-0813">Transport</keyword>
<dbReference type="STRING" id="1285242.A6A04_04575"/>